<keyword evidence="4" id="KW-0812">Transmembrane</keyword>
<dbReference type="PANTHER" id="PTHR37042">
    <property type="entry name" value="OUTER MEMBRANE PROTEIN RV1973"/>
    <property type="match status" value="1"/>
</dbReference>
<dbReference type="SUPFAM" id="SSF54427">
    <property type="entry name" value="NTF2-like"/>
    <property type="match status" value="1"/>
</dbReference>
<gene>
    <name evidence="5" type="ORF">GCM10023191_000320</name>
</gene>
<accession>A0ABP8P6Y9</accession>
<evidence type="ECO:0000256" key="2">
    <source>
        <dbReference type="ARBA" id="ARBA00023136"/>
    </source>
</evidence>
<keyword evidence="6" id="KW-1185">Reference proteome</keyword>
<feature type="region of interest" description="Disordered" evidence="3">
    <location>
        <begin position="1"/>
        <end position="27"/>
    </location>
</feature>
<dbReference type="RefSeq" id="WP_345455583.1">
    <property type="nucleotide sequence ID" value="NZ_BAABHF010000002.1"/>
</dbReference>
<dbReference type="PANTHER" id="PTHR37042:SF4">
    <property type="entry name" value="OUTER MEMBRANE PROTEIN RV1973"/>
    <property type="match status" value="1"/>
</dbReference>
<evidence type="ECO:0000313" key="5">
    <source>
        <dbReference type="EMBL" id="GAA4481418.1"/>
    </source>
</evidence>
<dbReference type="Gene3D" id="3.10.450.50">
    <property type="match status" value="1"/>
</dbReference>
<evidence type="ECO:0000256" key="3">
    <source>
        <dbReference type="SAM" id="MobiDB-lite"/>
    </source>
</evidence>
<comment type="caution">
    <text evidence="5">The sequence shown here is derived from an EMBL/GenBank/DDBJ whole genome shotgun (WGS) entry which is preliminary data.</text>
</comment>
<protein>
    <recommendedName>
        <fullName evidence="7">Mce-associated membrane protein</fullName>
    </recommendedName>
</protein>
<evidence type="ECO:0000256" key="4">
    <source>
        <dbReference type="SAM" id="Phobius"/>
    </source>
</evidence>
<feature type="transmembrane region" description="Helical" evidence="4">
    <location>
        <begin position="34"/>
        <end position="53"/>
    </location>
</feature>
<proteinExistence type="predicted"/>
<dbReference type="InterPro" id="IPR032710">
    <property type="entry name" value="NTF2-like_dom_sf"/>
</dbReference>
<keyword evidence="2 4" id="KW-0472">Membrane</keyword>
<feature type="compositionally biased region" description="Basic and acidic residues" evidence="3">
    <location>
        <begin position="11"/>
        <end position="24"/>
    </location>
</feature>
<evidence type="ECO:0008006" key="7">
    <source>
        <dbReference type="Google" id="ProtNLM"/>
    </source>
</evidence>
<keyword evidence="4" id="KW-1133">Transmembrane helix</keyword>
<comment type="subcellular location">
    <subcellularLocation>
        <location evidence="1">Membrane</location>
    </subcellularLocation>
</comment>
<evidence type="ECO:0000313" key="6">
    <source>
        <dbReference type="Proteomes" id="UP001500503"/>
    </source>
</evidence>
<reference evidence="6" key="1">
    <citation type="journal article" date="2019" name="Int. J. Syst. Evol. Microbiol.">
        <title>The Global Catalogue of Microorganisms (GCM) 10K type strain sequencing project: providing services to taxonomists for standard genome sequencing and annotation.</title>
        <authorList>
            <consortium name="The Broad Institute Genomics Platform"/>
            <consortium name="The Broad Institute Genome Sequencing Center for Infectious Disease"/>
            <person name="Wu L."/>
            <person name="Ma J."/>
        </authorList>
    </citation>
    <scope>NUCLEOTIDE SEQUENCE [LARGE SCALE GENOMIC DNA]</scope>
    <source>
        <strain evidence="6">JCM 17933</strain>
    </source>
</reference>
<name>A0ABP8P6Y9_9ACTN</name>
<dbReference type="EMBL" id="BAABHF010000002">
    <property type="protein sequence ID" value="GAA4481418.1"/>
    <property type="molecule type" value="Genomic_DNA"/>
</dbReference>
<organism evidence="5 6">
    <name type="scientific">Actinoallomurus oryzae</name>
    <dbReference type="NCBI Taxonomy" id="502180"/>
    <lineage>
        <taxon>Bacteria</taxon>
        <taxon>Bacillati</taxon>
        <taxon>Actinomycetota</taxon>
        <taxon>Actinomycetes</taxon>
        <taxon>Streptosporangiales</taxon>
        <taxon>Thermomonosporaceae</taxon>
        <taxon>Actinoallomurus</taxon>
    </lineage>
</organism>
<sequence length="200" mass="21826">MPSLPFVIRRRTPEDDKAPKPARERRARRRVRRLPVALGVLTVLLGGLAAWFAEEANAVRDRAGAHNVALTDPGRTSEVTGQVTDAVNTLFSYDYTDAGRTQQAENGLLTGKAVGQYDTMIAQVRAQAPAQKLVLTTTVTDSAVEMLEGDRARLLVFADQRNTRTSGKQTTYAAAMLAVDAVRQGGRWKISNLDTLNVPH</sequence>
<dbReference type="Proteomes" id="UP001500503">
    <property type="component" value="Unassembled WGS sequence"/>
</dbReference>
<evidence type="ECO:0000256" key="1">
    <source>
        <dbReference type="ARBA" id="ARBA00004370"/>
    </source>
</evidence>